<keyword evidence="1" id="KW-1133">Transmembrane helix</keyword>
<organism evidence="3 4">
    <name type="scientific">Cristinia sonorae</name>
    <dbReference type="NCBI Taxonomy" id="1940300"/>
    <lineage>
        <taxon>Eukaryota</taxon>
        <taxon>Fungi</taxon>
        <taxon>Dikarya</taxon>
        <taxon>Basidiomycota</taxon>
        <taxon>Agaricomycotina</taxon>
        <taxon>Agaricomycetes</taxon>
        <taxon>Agaricomycetidae</taxon>
        <taxon>Agaricales</taxon>
        <taxon>Pleurotineae</taxon>
        <taxon>Stephanosporaceae</taxon>
        <taxon>Cristinia</taxon>
    </lineage>
</organism>
<keyword evidence="1" id="KW-0812">Transmembrane</keyword>
<dbReference type="Gene3D" id="2.80.10.50">
    <property type="match status" value="1"/>
</dbReference>
<feature type="signal peptide" evidence="2">
    <location>
        <begin position="1"/>
        <end position="19"/>
    </location>
</feature>
<evidence type="ECO:0000256" key="1">
    <source>
        <dbReference type="SAM" id="Phobius"/>
    </source>
</evidence>
<evidence type="ECO:0008006" key="5">
    <source>
        <dbReference type="Google" id="ProtNLM"/>
    </source>
</evidence>
<keyword evidence="4" id="KW-1185">Reference proteome</keyword>
<dbReference type="AlphaFoldDB" id="A0A8K0XNK6"/>
<sequence length="644" mass="72122">MPALLHLALFLFLAGLVEFFFQTHIVVAYVTLAAVVVVSTAYGALTLMPLVITSTPYQTPLSLRLPRTFEPLKLRLQRRPWMKQQRDRPFQYAEAMEKISALRQSRALQWLLDRMRGAESFDRFVEGIEPFLGAAEQSTRIVFQLNVNTDPEGRRRCLSAHIGHRLHLCLDTSIAIDTRRSQVKSMAGALWSLLIRVHAGDMDNDIAPGGTDDTSEWRPVSQHLQQWLHPYILRSLRRLRQDPDPFISLYSICTSIVILVHTARLLATAMLQKGDITVPHGWGFIQLLEAYDSGVTYEAVEMSFELDVLVECLLGPPRDEMGQRSRAEENLSRFSNARGFVPKSSFDFSALGSSPSKDVEHLDTKAVSNSCHLAALCAFLEHLTTKTRDLHPTPTVIDLIQRTFRLLAVNTSAENSDRTIQRSFNTNLERVFHSHYYADPRAEILGGRATFLHEEIRGITALISKTLDHPVWSRNAGIVAFGITSYVRADELVLLDSGSGRMGDVVFDGKPLIPSAEYTICTADRYDGLDLSGSDNTSVLIFALHGGHNQKWQLLQNGQYWSLRNAQTGTFLGIESDLGSICDSTAVCASNEAIAWDIRIEPDTSQYCLYYAGTEYAIARGSDNKVRSYPFTRLGQRFYAKGTG</sequence>
<dbReference type="EMBL" id="JAEVFJ010000024">
    <property type="protein sequence ID" value="KAH8094800.1"/>
    <property type="molecule type" value="Genomic_DNA"/>
</dbReference>
<feature type="transmembrane region" description="Helical" evidence="1">
    <location>
        <begin position="29"/>
        <end position="52"/>
    </location>
</feature>
<comment type="caution">
    <text evidence="3">The sequence shown here is derived from an EMBL/GenBank/DDBJ whole genome shotgun (WGS) entry which is preliminary data.</text>
</comment>
<feature type="chain" id="PRO_5035443283" description="Ricin B lectin domain-containing protein" evidence="2">
    <location>
        <begin position="20"/>
        <end position="644"/>
    </location>
</feature>
<keyword evidence="1" id="KW-0472">Membrane</keyword>
<dbReference type="InterPro" id="IPR035992">
    <property type="entry name" value="Ricin_B-like_lectins"/>
</dbReference>
<evidence type="ECO:0000256" key="2">
    <source>
        <dbReference type="SAM" id="SignalP"/>
    </source>
</evidence>
<protein>
    <recommendedName>
        <fullName evidence="5">Ricin B lectin domain-containing protein</fullName>
    </recommendedName>
</protein>
<dbReference type="Proteomes" id="UP000813824">
    <property type="component" value="Unassembled WGS sequence"/>
</dbReference>
<gene>
    <name evidence="3" type="ORF">BXZ70DRAFT_336708</name>
</gene>
<proteinExistence type="predicted"/>
<name>A0A8K0XNK6_9AGAR</name>
<reference evidence="3" key="1">
    <citation type="journal article" date="2021" name="New Phytol.">
        <title>Evolutionary innovations through gain and loss of genes in the ectomycorrhizal Boletales.</title>
        <authorList>
            <person name="Wu G."/>
            <person name="Miyauchi S."/>
            <person name="Morin E."/>
            <person name="Kuo A."/>
            <person name="Drula E."/>
            <person name="Varga T."/>
            <person name="Kohler A."/>
            <person name="Feng B."/>
            <person name="Cao Y."/>
            <person name="Lipzen A."/>
            <person name="Daum C."/>
            <person name="Hundley H."/>
            <person name="Pangilinan J."/>
            <person name="Johnson J."/>
            <person name="Barry K."/>
            <person name="LaButti K."/>
            <person name="Ng V."/>
            <person name="Ahrendt S."/>
            <person name="Min B."/>
            <person name="Choi I.G."/>
            <person name="Park H."/>
            <person name="Plett J.M."/>
            <person name="Magnuson J."/>
            <person name="Spatafora J.W."/>
            <person name="Nagy L.G."/>
            <person name="Henrissat B."/>
            <person name="Grigoriev I.V."/>
            <person name="Yang Z.L."/>
            <person name="Xu J."/>
            <person name="Martin F.M."/>
        </authorList>
    </citation>
    <scope>NUCLEOTIDE SEQUENCE</scope>
    <source>
        <strain evidence="3">KKN 215</strain>
    </source>
</reference>
<evidence type="ECO:0000313" key="3">
    <source>
        <dbReference type="EMBL" id="KAH8094800.1"/>
    </source>
</evidence>
<keyword evidence="2" id="KW-0732">Signal</keyword>
<dbReference type="OrthoDB" id="2131701at2759"/>
<evidence type="ECO:0000313" key="4">
    <source>
        <dbReference type="Proteomes" id="UP000813824"/>
    </source>
</evidence>
<accession>A0A8K0XNK6</accession>
<dbReference type="SUPFAM" id="SSF50370">
    <property type="entry name" value="Ricin B-like lectins"/>
    <property type="match status" value="1"/>
</dbReference>